<evidence type="ECO:0000256" key="4">
    <source>
        <dbReference type="ARBA" id="ARBA00022692"/>
    </source>
</evidence>
<feature type="transmembrane region" description="Helical" evidence="7">
    <location>
        <begin position="262"/>
        <end position="281"/>
    </location>
</feature>
<reference evidence="9" key="1">
    <citation type="journal article" date="2012" name="PLoS Genet.">
        <title>The genomes of the fungal plant pathogens Cladosporium fulvum and Dothistroma septosporum reveal adaptation to different hosts and lifestyles but also signatures of common ancestry.</title>
        <authorList>
            <person name="de Wit P.J.G.M."/>
            <person name="van der Burgt A."/>
            <person name="Oekmen B."/>
            <person name="Stergiopoulos I."/>
            <person name="Abd-Elsalam K.A."/>
            <person name="Aerts A.L."/>
            <person name="Bahkali A.H."/>
            <person name="Beenen H.G."/>
            <person name="Chettri P."/>
            <person name="Cox M.P."/>
            <person name="Datema E."/>
            <person name="de Vries R.P."/>
            <person name="Dhillon B."/>
            <person name="Ganley A.R."/>
            <person name="Griffiths S.A."/>
            <person name="Guo Y."/>
            <person name="Hamelin R.C."/>
            <person name="Henrissat B."/>
            <person name="Kabir M.S."/>
            <person name="Jashni M.K."/>
            <person name="Kema G."/>
            <person name="Klaubauf S."/>
            <person name="Lapidus A."/>
            <person name="Levasseur A."/>
            <person name="Lindquist E."/>
            <person name="Mehrabi R."/>
            <person name="Ohm R.A."/>
            <person name="Owen T.J."/>
            <person name="Salamov A."/>
            <person name="Schwelm A."/>
            <person name="Schijlen E."/>
            <person name="Sun H."/>
            <person name="van den Burg H.A."/>
            <person name="van Ham R.C.H.J."/>
            <person name="Zhang S."/>
            <person name="Goodwin S.B."/>
            <person name="Grigoriev I.V."/>
            <person name="Collemare J."/>
            <person name="Bradshaw R.E."/>
        </authorList>
    </citation>
    <scope>NUCLEOTIDE SEQUENCE [LARGE SCALE GENOMIC DNA]</scope>
    <source>
        <strain evidence="9">NZE10 / CBS 128990</strain>
    </source>
</reference>
<comment type="subcellular location">
    <subcellularLocation>
        <location evidence="1">Membrane</location>
        <topology evidence="1">Multi-pass membrane protein</topology>
    </subcellularLocation>
</comment>
<dbReference type="PANTHER" id="PTHR11654">
    <property type="entry name" value="OLIGOPEPTIDE TRANSPORTER-RELATED"/>
    <property type="match status" value="1"/>
</dbReference>
<dbReference type="FunFam" id="1.20.1250.20:FF:000085">
    <property type="entry name" value="MFS peptide transporter Ptr2"/>
    <property type="match status" value="1"/>
</dbReference>
<evidence type="ECO:0000256" key="6">
    <source>
        <dbReference type="ARBA" id="ARBA00023136"/>
    </source>
</evidence>
<dbReference type="GO" id="GO:0071916">
    <property type="term" value="F:dipeptide transmembrane transporter activity"/>
    <property type="evidence" value="ECO:0007669"/>
    <property type="project" value="UniProtKB-ARBA"/>
</dbReference>
<dbReference type="AlphaFoldDB" id="N1PS38"/>
<feature type="transmembrane region" description="Helical" evidence="7">
    <location>
        <begin position="204"/>
        <end position="221"/>
    </location>
</feature>
<feature type="transmembrane region" description="Helical" evidence="7">
    <location>
        <begin position="506"/>
        <end position="527"/>
    </location>
</feature>
<organism evidence="8 9">
    <name type="scientific">Dothistroma septosporum (strain NZE10 / CBS 128990)</name>
    <name type="common">Red band needle blight fungus</name>
    <name type="synonym">Mycosphaerella pini</name>
    <dbReference type="NCBI Taxonomy" id="675120"/>
    <lineage>
        <taxon>Eukaryota</taxon>
        <taxon>Fungi</taxon>
        <taxon>Dikarya</taxon>
        <taxon>Ascomycota</taxon>
        <taxon>Pezizomycotina</taxon>
        <taxon>Dothideomycetes</taxon>
        <taxon>Dothideomycetidae</taxon>
        <taxon>Mycosphaerellales</taxon>
        <taxon>Mycosphaerellaceae</taxon>
        <taxon>Dothistroma</taxon>
    </lineage>
</organism>
<feature type="transmembrane region" description="Helical" evidence="7">
    <location>
        <begin position="456"/>
        <end position="478"/>
    </location>
</feature>
<dbReference type="eggNOG" id="KOG1237">
    <property type="taxonomic scope" value="Eukaryota"/>
</dbReference>
<sequence length="624" mass="68039">MSANETGLVNDAILSRASVDFAHNNANQTAPATESEHSHDVKRFNVDVESVGERSASVIERETYPHPTDEESRTLRKVTDAIPTTAYLLCFVEFAERASYYGAKAVFSNFMQFPLPNGGNGAGAPARGTQDTAGALGKGLQFSNAFVLLFLFLSYIIPIGGGWIADTKLGRFKTIALGVLICGVSHIIQICGAIPAVLQAGNGIAPFLISLFLLAIGAGLFKPNVVPTVLDQYRHQKAYVKALPSGERVLVDPESTIQRIMLIFYAFINVGAFFALATTYAEKYIGFWLAFLLPGIVYFLLPALLWHLKNKLVIYPPDGSALNNVWKISTVALKHNKGTFWKKGFWQSAKPSVLAAKGVTTLNNKPISWTDKDVEDVQRTLSACAIFLYFPIYTINDGGVGSVSTSQASTLTTNGAPNDLLGNFNPLTIIVFVPILSHIIYPTLRRFGIKFGRISRITFGFCLATLCGVVGAIIQYYVYKTSPCGHYATDCDIGTGVSPISVWVQVPIYVLAATSECFCNVTAYELAYARSPPGMKSLVVSLFLASSALSYALGEVLSPVTKDPYLIWIWAGPAIALAVQTVIFWFRYRHMNDDEFMTYEDPKALMPAVVEKSDEVAVKAGKEQ</sequence>
<evidence type="ECO:0008006" key="10">
    <source>
        <dbReference type="Google" id="ProtNLM"/>
    </source>
</evidence>
<keyword evidence="9" id="KW-1185">Reference proteome</keyword>
<evidence type="ECO:0000256" key="2">
    <source>
        <dbReference type="ARBA" id="ARBA00005982"/>
    </source>
</evidence>
<keyword evidence="5 7" id="KW-1133">Transmembrane helix</keyword>
<dbReference type="Pfam" id="PF00854">
    <property type="entry name" value="PTR2"/>
    <property type="match status" value="1"/>
</dbReference>
<feature type="transmembrane region" description="Helical" evidence="7">
    <location>
        <begin position="565"/>
        <end position="586"/>
    </location>
</feature>
<reference evidence="8 9" key="2">
    <citation type="journal article" date="2012" name="PLoS Pathog.">
        <title>Diverse lifestyles and strategies of plant pathogenesis encoded in the genomes of eighteen Dothideomycetes fungi.</title>
        <authorList>
            <person name="Ohm R.A."/>
            <person name="Feau N."/>
            <person name="Henrissat B."/>
            <person name="Schoch C.L."/>
            <person name="Horwitz B.A."/>
            <person name="Barry K.W."/>
            <person name="Condon B.J."/>
            <person name="Copeland A.C."/>
            <person name="Dhillon B."/>
            <person name="Glaser F."/>
            <person name="Hesse C.N."/>
            <person name="Kosti I."/>
            <person name="LaButti K."/>
            <person name="Lindquist E.A."/>
            <person name="Lucas S."/>
            <person name="Salamov A.A."/>
            <person name="Bradshaw R.E."/>
            <person name="Ciuffetti L."/>
            <person name="Hamelin R.C."/>
            <person name="Kema G.H.J."/>
            <person name="Lawrence C."/>
            <person name="Scott J.A."/>
            <person name="Spatafora J.W."/>
            <person name="Turgeon B.G."/>
            <person name="de Wit P.J.G.M."/>
            <person name="Zhong S."/>
            <person name="Goodwin S.B."/>
            <person name="Grigoriev I.V."/>
        </authorList>
    </citation>
    <scope>NUCLEOTIDE SEQUENCE [LARGE SCALE GENOMIC DNA]</scope>
    <source>
        <strain evidence="9">NZE10 / CBS 128990</strain>
    </source>
</reference>
<feature type="transmembrane region" description="Helical" evidence="7">
    <location>
        <begin position="534"/>
        <end position="553"/>
    </location>
</feature>
<dbReference type="GO" id="GO:0005886">
    <property type="term" value="C:plasma membrane"/>
    <property type="evidence" value="ECO:0007669"/>
    <property type="project" value="UniProtKB-ARBA"/>
</dbReference>
<dbReference type="Gene3D" id="1.20.1250.20">
    <property type="entry name" value="MFS general substrate transporter like domains"/>
    <property type="match status" value="1"/>
</dbReference>
<proteinExistence type="inferred from homology"/>
<dbReference type="InterPro" id="IPR000109">
    <property type="entry name" value="POT_fam"/>
</dbReference>
<keyword evidence="4 7" id="KW-0812">Transmembrane</keyword>
<evidence type="ECO:0000313" key="9">
    <source>
        <dbReference type="Proteomes" id="UP000016933"/>
    </source>
</evidence>
<evidence type="ECO:0000256" key="5">
    <source>
        <dbReference type="ARBA" id="ARBA00022989"/>
    </source>
</evidence>
<comment type="similarity">
    <text evidence="2">Belongs to the major facilitator superfamily. Proton-dependent oligopeptide transporter (POT/PTR) (TC 2.A.17) family.</text>
</comment>
<dbReference type="Proteomes" id="UP000016933">
    <property type="component" value="Unassembled WGS sequence"/>
</dbReference>
<evidence type="ECO:0000256" key="1">
    <source>
        <dbReference type="ARBA" id="ARBA00004141"/>
    </source>
</evidence>
<dbReference type="SUPFAM" id="SSF103473">
    <property type="entry name" value="MFS general substrate transporter"/>
    <property type="match status" value="1"/>
</dbReference>
<accession>N1PS38</accession>
<feature type="transmembrane region" description="Helical" evidence="7">
    <location>
        <begin position="145"/>
        <end position="165"/>
    </location>
</feature>
<gene>
    <name evidence="8" type="ORF">DOTSEDRAFT_148348</name>
</gene>
<protein>
    <recommendedName>
        <fullName evidence="10">Major facilitator superfamily (MFS) profile domain-containing protein</fullName>
    </recommendedName>
</protein>
<evidence type="ECO:0000256" key="7">
    <source>
        <dbReference type="SAM" id="Phobius"/>
    </source>
</evidence>
<dbReference type="EMBL" id="KB446537">
    <property type="protein sequence ID" value="EME46276.1"/>
    <property type="molecule type" value="Genomic_DNA"/>
</dbReference>
<feature type="transmembrane region" description="Helical" evidence="7">
    <location>
        <begin position="177"/>
        <end position="198"/>
    </location>
</feature>
<evidence type="ECO:0000256" key="3">
    <source>
        <dbReference type="ARBA" id="ARBA00022448"/>
    </source>
</evidence>
<keyword evidence="3" id="KW-0813">Transport</keyword>
<keyword evidence="6 7" id="KW-0472">Membrane</keyword>
<dbReference type="OMA" id="LSECFCN"/>
<evidence type="ECO:0000313" key="8">
    <source>
        <dbReference type="EMBL" id="EME46276.1"/>
    </source>
</evidence>
<dbReference type="InterPro" id="IPR036259">
    <property type="entry name" value="MFS_trans_sf"/>
</dbReference>
<name>N1PS38_DOTSN</name>
<dbReference type="HOGENOM" id="CLU_004790_4_3_1"/>
<feature type="transmembrane region" description="Helical" evidence="7">
    <location>
        <begin position="287"/>
        <end position="306"/>
    </location>
</feature>
<feature type="transmembrane region" description="Helical" evidence="7">
    <location>
        <begin position="424"/>
        <end position="444"/>
    </location>
</feature>